<feature type="binding site" evidence="10">
    <location>
        <position position="205"/>
    </location>
    <ligand>
        <name>substrate</name>
    </ligand>
</feature>
<keyword evidence="7 11" id="KW-0460">Magnesium</keyword>
<feature type="active site" description="Proton acceptor" evidence="9">
    <location>
        <position position="207"/>
    </location>
</feature>
<dbReference type="InterPro" id="IPR034593">
    <property type="entry name" value="DgoD-like"/>
</dbReference>
<evidence type="ECO:0000256" key="3">
    <source>
        <dbReference type="ARBA" id="ARBA00005183"/>
    </source>
</evidence>
<dbReference type="EC" id="4.2.1.40" evidence="5"/>
<dbReference type="Pfam" id="PF02746">
    <property type="entry name" value="MR_MLE_N"/>
    <property type="match status" value="1"/>
</dbReference>
<evidence type="ECO:0000256" key="2">
    <source>
        <dbReference type="ARBA" id="ARBA00001946"/>
    </source>
</evidence>
<keyword evidence="8" id="KW-0456">Lyase</keyword>
<evidence type="ECO:0000256" key="6">
    <source>
        <dbReference type="ARBA" id="ARBA00022723"/>
    </source>
</evidence>
<dbReference type="InterPro" id="IPR036849">
    <property type="entry name" value="Enolase-like_C_sf"/>
</dbReference>
<evidence type="ECO:0000256" key="7">
    <source>
        <dbReference type="ARBA" id="ARBA00022842"/>
    </source>
</evidence>
<feature type="binding site" evidence="11">
    <location>
        <position position="266"/>
    </location>
    <ligand>
        <name>Mg(2+)</name>
        <dbReference type="ChEBI" id="CHEBI:18420"/>
    </ligand>
</feature>
<sequence>MKMARFPKVKSMRVVPVAGYDGFLLNLSGGHAPWFIRCVVILEDDAGNNGVGEIPSSDGILKGLEQCRSLVEGACVNDVKQTLNRARQLLAKNGREERGRQTFDLRVAVHVITAIESALFDLFGQALGMPVADLLGQYGRQRDEVEALGYLFLLGDPDKTDLPYPKADAPQDAWDEVRYREAMTPDAVASLAKAAYDRYGFKDFKLKGGVLRGEEEADCIRALHEAFPEARLTLDPNGAWKLDEAVRVLEPIKHLLGYAEDPCGQEGGFSGRETMAEFKKRTGLATATNMIATDFKQLQYAVQLNSVDIPLADCHFWTMQGAVMVGELCNEWGMTWGSHSNNHFDVSLAMMTHVAAACPGEITAIDTHWIWQDGQRITKEPFPIRDGKLSVPKTPGLGVELDEEKLMEAHRLYQSLDVTSRNDAMAMQYLIPGWEFDPKRPALVR</sequence>
<proteinExistence type="inferred from homology"/>
<dbReference type="PANTHER" id="PTHR48080:SF4">
    <property type="entry name" value="GLUCARATE DEHYDRATASE"/>
    <property type="match status" value="1"/>
</dbReference>
<evidence type="ECO:0000313" key="13">
    <source>
        <dbReference type="EMBL" id="SDK27443.1"/>
    </source>
</evidence>
<feature type="binding site" evidence="10">
    <location>
        <position position="368"/>
    </location>
    <ligand>
        <name>substrate</name>
    </ligand>
</feature>
<dbReference type="SMART" id="SM00922">
    <property type="entry name" value="MR_MLE"/>
    <property type="match status" value="1"/>
</dbReference>
<dbReference type="InterPro" id="IPR029017">
    <property type="entry name" value="Enolase-like_N"/>
</dbReference>
<comment type="cofactor">
    <cofactor evidence="2 11">
        <name>Mg(2+)</name>
        <dbReference type="ChEBI" id="CHEBI:18420"/>
    </cofactor>
</comment>
<feature type="binding site" evidence="10">
    <location>
        <position position="289"/>
    </location>
    <ligand>
        <name>substrate</name>
    </ligand>
</feature>
<comment type="catalytic activity">
    <reaction evidence="1">
        <text>D-glucarate = 5-dehydro-4-deoxy-D-glucarate + H2O</text>
        <dbReference type="Rhea" id="RHEA:14573"/>
        <dbReference type="ChEBI" id="CHEBI:15377"/>
        <dbReference type="ChEBI" id="CHEBI:30612"/>
        <dbReference type="ChEBI" id="CHEBI:42819"/>
        <dbReference type="EC" id="4.2.1.40"/>
    </reaction>
</comment>
<dbReference type="PANTHER" id="PTHR48080">
    <property type="entry name" value="D-GALACTONATE DEHYDRATASE-RELATED"/>
    <property type="match status" value="1"/>
</dbReference>
<feature type="binding site" evidence="11">
    <location>
        <position position="235"/>
    </location>
    <ligand>
        <name>Mg(2+)</name>
        <dbReference type="ChEBI" id="CHEBI:18420"/>
    </ligand>
</feature>
<feature type="domain" description="Mandelate racemase/muconate lactonizing enzyme C-terminal" evidence="12">
    <location>
        <begin position="185"/>
        <end position="285"/>
    </location>
</feature>
<dbReference type="SUPFAM" id="SSF54826">
    <property type="entry name" value="Enolase N-terminal domain-like"/>
    <property type="match status" value="1"/>
</dbReference>
<evidence type="ECO:0000256" key="9">
    <source>
        <dbReference type="PIRSR" id="PIRSR634598-1"/>
    </source>
</evidence>
<dbReference type="Proteomes" id="UP000198525">
    <property type="component" value="Unassembled WGS sequence"/>
</dbReference>
<reference evidence="13 14" key="1">
    <citation type="submission" date="2016-10" db="EMBL/GenBank/DDBJ databases">
        <authorList>
            <person name="de Groot N.N."/>
        </authorList>
    </citation>
    <scope>NUCLEOTIDE SEQUENCE [LARGE SCALE GENOMIC DNA]</scope>
    <source>
        <strain evidence="13 14">CGMCC 1.6133</strain>
    </source>
</reference>
<comment type="pathway">
    <text evidence="3">Carbohydrate acid metabolism; D-glucarate degradation; 2,5-dioxopentanoate from D-glucarate: step 1/2.</text>
</comment>
<feature type="binding site" evidence="10">
    <location>
        <position position="102"/>
    </location>
    <ligand>
        <name>substrate</name>
    </ligand>
</feature>
<evidence type="ECO:0000259" key="12">
    <source>
        <dbReference type="SMART" id="SM00922"/>
    </source>
</evidence>
<feature type="binding site" evidence="10">
    <location>
        <position position="421"/>
    </location>
    <ligand>
        <name>substrate</name>
    </ligand>
</feature>
<evidence type="ECO:0000313" key="14">
    <source>
        <dbReference type="Proteomes" id="UP000198525"/>
    </source>
</evidence>
<feature type="binding site" evidence="10">
    <location>
        <begin position="235"/>
        <end position="237"/>
    </location>
    <ligand>
        <name>substrate</name>
    </ligand>
</feature>
<evidence type="ECO:0000256" key="10">
    <source>
        <dbReference type="PIRSR" id="PIRSR634598-2"/>
    </source>
</evidence>
<dbReference type="STRING" id="376427.SAMN04487954_1143"/>
<protein>
    <recommendedName>
        <fullName evidence="5">glucarate dehydratase</fullName>
        <ecNumber evidence="5">4.2.1.40</ecNumber>
    </recommendedName>
</protein>
<organism evidence="13 14">
    <name type="scientific">Billgrantia gudaonensis</name>
    <dbReference type="NCBI Taxonomy" id="376427"/>
    <lineage>
        <taxon>Bacteria</taxon>
        <taxon>Pseudomonadati</taxon>
        <taxon>Pseudomonadota</taxon>
        <taxon>Gammaproteobacteria</taxon>
        <taxon>Oceanospirillales</taxon>
        <taxon>Halomonadaceae</taxon>
        <taxon>Billgrantia</taxon>
    </lineage>
</organism>
<keyword evidence="6 11" id="KW-0479">Metal-binding</keyword>
<feature type="binding site" evidence="11">
    <location>
        <position position="289"/>
    </location>
    <ligand>
        <name>Mg(2+)</name>
        <dbReference type="ChEBI" id="CHEBI:18420"/>
    </ligand>
</feature>
<dbReference type="Gene3D" id="3.20.20.120">
    <property type="entry name" value="Enolase-like C-terminal domain"/>
    <property type="match status" value="1"/>
</dbReference>
<dbReference type="CDD" id="cd03323">
    <property type="entry name" value="D-glucarate_dehydratase"/>
    <property type="match status" value="1"/>
</dbReference>
<feature type="binding site" evidence="10">
    <location>
        <position position="150"/>
    </location>
    <ligand>
        <name>substrate</name>
    </ligand>
</feature>
<dbReference type="InterPro" id="IPR013342">
    <property type="entry name" value="Mandelate_racemase_C"/>
</dbReference>
<comment type="similarity">
    <text evidence="4">Belongs to the mandelate racemase/muconate lactonizing enzyme family. GlucD subfamily.</text>
</comment>
<feature type="binding site" evidence="10">
    <location>
        <position position="31"/>
    </location>
    <ligand>
        <name>substrate</name>
    </ligand>
</feature>
<dbReference type="InterPro" id="IPR013341">
    <property type="entry name" value="Mandelate_racemase_N_dom"/>
</dbReference>
<dbReference type="EMBL" id="FNES01000014">
    <property type="protein sequence ID" value="SDK27443.1"/>
    <property type="molecule type" value="Genomic_DNA"/>
</dbReference>
<name>A0A1G9AJM1_9GAMM</name>
<feature type="binding site" evidence="10">
    <location>
        <begin position="339"/>
        <end position="341"/>
    </location>
    <ligand>
        <name>substrate</name>
    </ligand>
</feature>
<dbReference type="SFLD" id="SFLDS00001">
    <property type="entry name" value="Enolase"/>
    <property type="match status" value="1"/>
</dbReference>
<dbReference type="InterPro" id="IPR034598">
    <property type="entry name" value="GlucD-like"/>
</dbReference>
<evidence type="ECO:0000256" key="1">
    <source>
        <dbReference type="ARBA" id="ARBA00001426"/>
    </source>
</evidence>
<dbReference type="Gene3D" id="3.30.390.10">
    <property type="entry name" value="Enolase-like, N-terminal domain"/>
    <property type="match status" value="1"/>
</dbReference>
<accession>A0A1G9AJM1</accession>
<dbReference type="GO" id="GO:0046872">
    <property type="term" value="F:metal ion binding"/>
    <property type="evidence" value="ECO:0007669"/>
    <property type="project" value="UniProtKB-KW"/>
</dbReference>
<dbReference type="Pfam" id="PF13378">
    <property type="entry name" value="MR_MLE_C"/>
    <property type="match status" value="1"/>
</dbReference>
<evidence type="ECO:0000256" key="4">
    <source>
        <dbReference type="ARBA" id="ARBA00009938"/>
    </source>
</evidence>
<feature type="active site" description="Proton acceptor" evidence="9">
    <location>
        <position position="339"/>
    </location>
</feature>
<keyword evidence="14" id="KW-1185">Reference proteome</keyword>
<evidence type="ECO:0000256" key="8">
    <source>
        <dbReference type="ARBA" id="ARBA00023239"/>
    </source>
</evidence>
<dbReference type="AlphaFoldDB" id="A0A1G9AJM1"/>
<dbReference type="SUPFAM" id="SSF51604">
    <property type="entry name" value="Enolase C-terminal domain-like"/>
    <property type="match status" value="1"/>
</dbReference>
<dbReference type="GO" id="GO:0008872">
    <property type="term" value="F:glucarate dehydratase activity"/>
    <property type="evidence" value="ECO:0007669"/>
    <property type="project" value="UniProtKB-EC"/>
</dbReference>
<gene>
    <name evidence="13" type="ORF">SAMN04487954_1143</name>
</gene>
<evidence type="ECO:0000256" key="11">
    <source>
        <dbReference type="PIRSR" id="PIRSR634598-3"/>
    </source>
</evidence>
<evidence type="ECO:0000256" key="5">
    <source>
        <dbReference type="ARBA" id="ARBA00011973"/>
    </source>
</evidence>
<dbReference type="InterPro" id="IPR029065">
    <property type="entry name" value="Enolase_C-like"/>
</dbReference>
<dbReference type="SFLD" id="SFLDG00055">
    <property type="entry name" value="glucarate_dehydratase"/>
    <property type="match status" value="1"/>
</dbReference>